<feature type="region of interest" description="Disordered" evidence="1">
    <location>
        <begin position="93"/>
        <end position="134"/>
    </location>
</feature>
<dbReference type="EMBL" id="KM974184">
    <property type="protein sequence ID" value="AIX13223.1"/>
    <property type="molecule type" value="Genomic_DNA"/>
</dbReference>
<dbReference type="RefSeq" id="YP_009152570.1">
    <property type="nucleotide sequence ID" value="NC_027388.1"/>
</dbReference>
<sequence>MKPKSYYLLAFAAPTGVGTVFQSAIHAFEQGKSHDFTVPLIAQIKERSGIGANSIMLSVSFLGTMTEAEFNPPFRPGMDATVAYLEGVRAGLENSEKDNPYPTGSVEAADYRNGRISGFSMREGQQPPQDHSPQ</sequence>
<accession>A0A0A0YXW8</accession>
<organism evidence="2 3">
    <name type="scientific">Pseudomonas phage YH6</name>
    <dbReference type="NCBI Taxonomy" id="1566995"/>
    <lineage>
        <taxon>Viruses</taxon>
        <taxon>Duplodnaviria</taxon>
        <taxon>Heunggongvirae</taxon>
        <taxon>Uroviricota</taxon>
        <taxon>Caudoviricetes</taxon>
        <taxon>Schitoviridae</taxon>
        <taxon>Migulavirinae</taxon>
        <taxon>Litunavirus</taxon>
        <taxon>Litunavirus Yh6</taxon>
    </lineage>
</organism>
<proteinExistence type="predicted"/>
<dbReference type="GeneID" id="24724967"/>
<dbReference type="Proteomes" id="UP000030328">
    <property type="component" value="Segment"/>
</dbReference>
<dbReference type="KEGG" id="vg:24724967"/>
<gene>
    <name evidence="2" type="ORF">YH6_070</name>
</gene>
<dbReference type="OrthoDB" id="12910at10239"/>
<reference evidence="2 3" key="1">
    <citation type="submission" date="2014-10" db="EMBL/GenBank/DDBJ databases">
        <authorList>
            <person name="Yang M."/>
            <person name="Han W."/>
        </authorList>
    </citation>
    <scope>NUCLEOTIDE SEQUENCE [LARGE SCALE GENOMIC DNA]</scope>
</reference>
<evidence type="ECO:0000313" key="3">
    <source>
        <dbReference type="Proteomes" id="UP000030328"/>
    </source>
</evidence>
<protein>
    <submittedName>
        <fullName evidence="2">Uncharacterized protein</fullName>
    </submittedName>
</protein>
<evidence type="ECO:0000256" key="1">
    <source>
        <dbReference type="SAM" id="MobiDB-lite"/>
    </source>
</evidence>
<keyword evidence="3" id="KW-1185">Reference proteome</keyword>
<evidence type="ECO:0000313" key="2">
    <source>
        <dbReference type="EMBL" id="AIX13223.1"/>
    </source>
</evidence>
<name>A0A0A0YXW8_9CAUD</name>